<proteinExistence type="predicted"/>
<dbReference type="Pfam" id="PF14295">
    <property type="entry name" value="PAN_4"/>
    <property type="match status" value="2"/>
</dbReference>
<reference evidence="3" key="1">
    <citation type="journal article" date="2023" name="Mol. Phylogenet. Evol.">
        <title>Genome-scale phylogeny and comparative genomics of the fungal order Sordariales.</title>
        <authorList>
            <person name="Hensen N."/>
            <person name="Bonometti L."/>
            <person name="Westerberg I."/>
            <person name="Brannstrom I.O."/>
            <person name="Guillou S."/>
            <person name="Cros-Aarteil S."/>
            <person name="Calhoun S."/>
            <person name="Haridas S."/>
            <person name="Kuo A."/>
            <person name="Mondo S."/>
            <person name="Pangilinan J."/>
            <person name="Riley R."/>
            <person name="LaButti K."/>
            <person name="Andreopoulos B."/>
            <person name="Lipzen A."/>
            <person name="Chen C."/>
            <person name="Yan M."/>
            <person name="Daum C."/>
            <person name="Ng V."/>
            <person name="Clum A."/>
            <person name="Steindorff A."/>
            <person name="Ohm R.A."/>
            <person name="Martin F."/>
            <person name="Silar P."/>
            <person name="Natvig D.O."/>
            <person name="Lalanne C."/>
            <person name="Gautier V."/>
            <person name="Ament-Velasquez S.L."/>
            <person name="Kruys A."/>
            <person name="Hutchinson M.I."/>
            <person name="Powell A.J."/>
            <person name="Barry K."/>
            <person name="Miller A.N."/>
            <person name="Grigoriev I.V."/>
            <person name="Debuchy R."/>
            <person name="Gladieux P."/>
            <person name="Hiltunen Thoren M."/>
            <person name="Johannesson H."/>
        </authorList>
    </citation>
    <scope>NUCLEOTIDE SEQUENCE</scope>
    <source>
        <strain evidence="3">CBS 103.79</strain>
    </source>
</reference>
<dbReference type="AlphaFoldDB" id="A0AAN6MJX3"/>
<reference evidence="3" key="2">
    <citation type="submission" date="2023-05" db="EMBL/GenBank/DDBJ databases">
        <authorList>
            <consortium name="Lawrence Berkeley National Laboratory"/>
            <person name="Steindorff A."/>
            <person name="Hensen N."/>
            <person name="Bonometti L."/>
            <person name="Westerberg I."/>
            <person name="Brannstrom I.O."/>
            <person name="Guillou S."/>
            <person name="Cros-Aarteil S."/>
            <person name="Calhoun S."/>
            <person name="Haridas S."/>
            <person name="Kuo A."/>
            <person name="Mondo S."/>
            <person name="Pangilinan J."/>
            <person name="Riley R."/>
            <person name="Labutti K."/>
            <person name="Andreopoulos B."/>
            <person name="Lipzen A."/>
            <person name="Chen C."/>
            <person name="Yanf M."/>
            <person name="Daum C."/>
            <person name="Ng V."/>
            <person name="Clum A."/>
            <person name="Ohm R."/>
            <person name="Martin F."/>
            <person name="Silar P."/>
            <person name="Natvig D."/>
            <person name="Lalanne C."/>
            <person name="Gautier V."/>
            <person name="Ament-Velasquez S.L."/>
            <person name="Kruys A."/>
            <person name="Hutchinson M.I."/>
            <person name="Powell A.J."/>
            <person name="Barry K."/>
            <person name="Miller A.N."/>
            <person name="Grigoriev I.V."/>
            <person name="Debuchy R."/>
            <person name="Gladieux P."/>
            <person name="Thoren M.H."/>
            <person name="Johannesson H."/>
        </authorList>
    </citation>
    <scope>NUCLEOTIDE SEQUENCE</scope>
    <source>
        <strain evidence="3">CBS 103.79</strain>
    </source>
</reference>
<dbReference type="EMBL" id="MU855572">
    <property type="protein sequence ID" value="KAK3901543.1"/>
    <property type="molecule type" value="Genomic_DNA"/>
</dbReference>
<evidence type="ECO:0000313" key="3">
    <source>
        <dbReference type="EMBL" id="KAK3901543.1"/>
    </source>
</evidence>
<keyword evidence="4" id="KW-1185">Reference proteome</keyword>
<feature type="chain" id="PRO_5042838273" description="Apple domain-containing protein" evidence="1">
    <location>
        <begin position="24"/>
        <end position="255"/>
    </location>
</feature>
<feature type="non-terminal residue" evidence="3">
    <location>
        <position position="255"/>
    </location>
</feature>
<dbReference type="Gene3D" id="3.50.4.10">
    <property type="entry name" value="Hepatocyte Growth Factor"/>
    <property type="match status" value="1"/>
</dbReference>
<dbReference type="Proteomes" id="UP001303889">
    <property type="component" value="Unassembled WGS sequence"/>
</dbReference>
<gene>
    <name evidence="3" type="ORF">C8A05DRAFT_34784</name>
</gene>
<keyword evidence="1" id="KW-0732">Signal</keyword>
<feature type="domain" description="Apple" evidence="2">
    <location>
        <begin position="197"/>
        <end position="239"/>
    </location>
</feature>
<evidence type="ECO:0000256" key="1">
    <source>
        <dbReference type="SAM" id="SignalP"/>
    </source>
</evidence>
<organism evidence="3 4">
    <name type="scientific">Staphylotrichum tortipilum</name>
    <dbReference type="NCBI Taxonomy" id="2831512"/>
    <lineage>
        <taxon>Eukaryota</taxon>
        <taxon>Fungi</taxon>
        <taxon>Dikarya</taxon>
        <taxon>Ascomycota</taxon>
        <taxon>Pezizomycotina</taxon>
        <taxon>Sordariomycetes</taxon>
        <taxon>Sordariomycetidae</taxon>
        <taxon>Sordariales</taxon>
        <taxon>Chaetomiaceae</taxon>
        <taxon>Staphylotrichum</taxon>
    </lineage>
</organism>
<feature type="domain" description="Apple" evidence="2">
    <location>
        <begin position="30"/>
        <end position="71"/>
    </location>
</feature>
<protein>
    <recommendedName>
        <fullName evidence="2">Apple domain-containing protein</fullName>
    </recommendedName>
</protein>
<sequence>MTRARGVRRLALLGLAGLPAAVADLTCCGIDFTGSDLSPTYTSTFAACIDTCDATPGCIDISYSGEACYLKNKIETPLERDWVWTAKQISPATAGAGTTPKLSCLDKKSDKATYTTSTGAVFQVECGIDYAGGGHGRHQHCDLEGAQDRDWVWTAKLVPAGNSNGGGQSSTKLSCDGNASDGKIYKATIDNFEITCGKDYAEGDLLGLSTASFEACIEACDSHSECVNVAFIHGACYLKKEQNLLEQLIFGPLQW</sequence>
<accession>A0AAN6MJX3</accession>
<evidence type="ECO:0000313" key="4">
    <source>
        <dbReference type="Proteomes" id="UP001303889"/>
    </source>
</evidence>
<feature type="signal peptide" evidence="1">
    <location>
        <begin position="1"/>
        <end position="23"/>
    </location>
</feature>
<name>A0AAN6MJX3_9PEZI</name>
<comment type="caution">
    <text evidence="3">The sequence shown here is derived from an EMBL/GenBank/DDBJ whole genome shotgun (WGS) entry which is preliminary data.</text>
</comment>
<dbReference type="InterPro" id="IPR003609">
    <property type="entry name" value="Pan_app"/>
</dbReference>
<evidence type="ECO:0000259" key="2">
    <source>
        <dbReference type="Pfam" id="PF14295"/>
    </source>
</evidence>